<evidence type="ECO:0000313" key="14">
    <source>
        <dbReference type="Proteomes" id="UP000567246"/>
    </source>
</evidence>
<evidence type="ECO:0000256" key="6">
    <source>
        <dbReference type="ARBA" id="ARBA00022723"/>
    </source>
</evidence>
<keyword evidence="7" id="KW-0547">Nucleotide-binding</keyword>
<dbReference type="PANTHER" id="PTHR33540">
    <property type="entry name" value="TRNA THREONYLCARBAMOYLADENOSINE BIOSYNTHESIS PROTEIN TSAE"/>
    <property type="match status" value="1"/>
</dbReference>
<dbReference type="GO" id="GO:0005737">
    <property type="term" value="C:cytoplasm"/>
    <property type="evidence" value="ECO:0007669"/>
    <property type="project" value="UniProtKB-SubCell"/>
</dbReference>
<keyword evidence="6" id="KW-0479">Metal-binding</keyword>
<evidence type="ECO:0000256" key="5">
    <source>
        <dbReference type="ARBA" id="ARBA00022694"/>
    </source>
</evidence>
<proteinExistence type="inferred from homology"/>
<evidence type="ECO:0000256" key="1">
    <source>
        <dbReference type="ARBA" id="ARBA00004496"/>
    </source>
</evidence>
<dbReference type="NCBIfam" id="TIGR00150">
    <property type="entry name" value="T6A_YjeE"/>
    <property type="match status" value="1"/>
</dbReference>
<evidence type="ECO:0000256" key="3">
    <source>
        <dbReference type="ARBA" id="ARBA00019010"/>
    </source>
</evidence>
<dbReference type="EMBL" id="JACHMW010000001">
    <property type="protein sequence ID" value="MBB5847631.1"/>
    <property type="molecule type" value="Genomic_DNA"/>
</dbReference>
<keyword evidence="4" id="KW-0963">Cytoplasm</keyword>
<evidence type="ECO:0000256" key="2">
    <source>
        <dbReference type="ARBA" id="ARBA00007599"/>
    </source>
</evidence>
<accession>A0A7W9JHJ7</accession>
<evidence type="ECO:0000256" key="9">
    <source>
        <dbReference type="ARBA" id="ARBA00022842"/>
    </source>
</evidence>
<keyword evidence="8" id="KW-0067">ATP-binding</keyword>
<comment type="caution">
    <text evidence="13">The sequence shown here is derived from an EMBL/GenBank/DDBJ whole genome shotgun (WGS) entry which is preliminary data.</text>
</comment>
<dbReference type="Gene3D" id="3.40.50.300">
    <property type="entry name" value="P-loop containing nucleotide triphosphate hydrolases"/>
    <property type="match status" value="1"/>
</dbReference>
<dbReference type="Pfam" id="PF02367">
    <property type="entry name" value="TsaE"/>
    <property type="match status" value="1"/>
</dbReference>
<comment type="similarity">
    <text evidence="2">Belongs to the TsaE family.</text>
</comment>
<evidence type="ECO:0000256" key="7">
    <source>
        <dbReference type="ARBA" id="ARBA00022741"/>
    </source>
</evidence>
<gene>
    <name evidence="13" type="ORF">HDA33_000195</name>
</gene>
<evidence type="ECO:0000256" key="8">
    <source>
        <dbReference type="ARBA" id="ARBA00022840"/>
    </source>
</evidence>
<dbReference type="InterPro" id="IPR027417">
    <property type="entry name" value="P-loop_NTPase"/>
</dbReference>
<dbReference type="RefSeq" id="WP_184169917.1">
    <property type="nucleotide sequence ID" value="NZ_BAABAG010000002.1"/>
</dbReference>
<dbReference type="GO" id="GO:0005524">
    <property type="term" value="F:ATP binding"/>
    <property type="evidence" value="ECO:0007669"/>
    <property type="project" value="UniProtKB-KW"/>
</dbReference>
<dbReference type="SUPFAM" id="SSF52540">
    <property type="entry name" value="P-loop containing nucleoside triphosphate hydrolases"/>
    <property type="match status" value="1"/>
</dbReference>
<evidence type="ECO:0000256" key="10">
    <source>
        <dbReference type="ARBA" id="ARBA00024908"/>
    </source>
</evidence>
<keyword evidence="9" id="KW-0460">Magnesium</keyword>
<comment type="subcellular location">
    <subcellularLocation>
        <location evidence="1">Cytoplasm</location>
    </subcellularLocation>
</comment>
<evidence type="ECO:0000256" key="12">
    <source>
        <dbReference type="SAM" id="MobiDB-lite"/>
    </source>
</evidence>
<dbReference type="PANTHER" id="PTHR33540:SF2">
    <property type="entry name" value="TRNA THREONYLCARBAMOYLADENOSINE BIOSYNTHESIS PROTEIN TSAE"/>
    <property type="match status" value="1"/>
</dbReference>
<keyword evidence="14" id="KW-1185">Reference proteome</keyword>
<dbReference type="Proteomes" id="UP000567246">
    <property type="component" value="Unassembled WGS sequence"/>
</dbReference>
<feature type="region of interest" description="Disordered" evidence="12">
    <location>
        <begin position="159"/>
        <end position="183"/>
    </location>
</feature>
<sequence length="208" mass="21461">MSRHEPPAPDPALPEPTLLARVPLDGAAGTRAFGAALAALLRRGDVLILTGDLGAGKTTFTQGLAAGFGVHSGVVSPTFVLSRVHPAPADAPAGTPDLVHVDAYRLRSAGELTDLDLDATVDRSVTVVEWGRGLAESLAGFPEDPDASWLDVEIVRARGGEDPAPAGPGEDDGGIVTDFSDEDGEQAEELRSAVVTGYGPRWAGVRLP</sequence>
<feature type="compositionally biased region" description="Acidic residues" evidence="12">
    <location>
        <begin position="169"/>
        <end position="183"/>
    </location>
</feature>
<keyword evidence="5" id="KW-0819">tRNA processing</keyword>
<dbReference type="InterPro" id="IPR003442">
    <property type="entry name" value="T6A_TsaE"/>
</dbReference>
<evidence type="ECO:0000313" key="13">
    <source>
        <dbReference type="EMBL" id="MBB5847631.1"/>
    </source>
</evidence>
<reference evidence="13 14" key="1">
    <citation type="submission" date="2020-08" db="EMBL/GenBank/DDBJ databases">
        <title>Sequencing the genomes of 1000 actinobacteria strains.</title>
        <authorList>
            <person name="Klenk H.-P."/>
        </authorList>
    </citation>
    <scope>NUCLEOTIDE SEQUENCE [LARGE SCALE GENOMIC DNA]</scope>
    <source>
        <strain evidence="13 14">DSM 17945</strain>
    </source>
</reference>
<evidence type="ECO:0000256" key="4">
    <source>
        <dbReference type="ARBA" id="ARBA00022490"/>
    </source>
</evidence>
<name>A0A7W9JHJ7_9MICC</name>
<protein>
    <recommendedName>
        <fullName evidence="3">tRNA threonylcarbamoyladenosine biosynthesis protein TsaE</fullName>
    </recommendedName>
    <alternativeName>
        <fullName evidence="11">t(6)A37 threonylcarbamoyladenosine biosynthesis protein TsaE</fullName>
    </alternativeName>
</protein>
<evidence type="ECO:0000256" key="11">
    <source>
        <dbReference type="ARBA" id="ARBA00032441"/>
    </source>
</evidence>
<dbReference type="AlphaFoldDB" id="A0A7W9JHJ7"/>
<organism evidence="13 14">
    <name type="scientific">Micrococcus endophyticus</name>
    <dbReference type="NCBI Taxonomy" id="455343"/>
    <lineage>
        <taxon>Bacteria</taxon>
        <taxon>Bacillati</taxon>
        <taxon>Actinomycetota</taxon>
        <taxon>Actinomycetes</taxon>
        <taxon>Micrococcales</taxon>
        <taxon>Micrococcaceae</taxon>
        <taxon>Micrococcus</taxon>
    </lineage>
</organism>
<comment type="function">
    <text evidence="10">Required for the formation of a threonylcarbamoyl group on adenosine at position 37 (t(6)A37) in tRNAs that read codons beginning with adenine. Is involved in the transfer of the threonylcarbamoyl moiety of threonylcarbamoyl-AMP (TC-AMP) to the N6 group of A37, together with TsaD and TsaB. TsaE seems to play an indirect role in the t(6)A biosynthesis pathway, possibly in regulating the core enzymatic function of TsaD.</text>
</comment>
<dbReference type="GO" id="GO:0046872">
    <property type="term" value="F:metal ion binding"/>
    <property type="evidence" value="ECO:0007669"/>
    <property type="project" value="UniProtKB-KW"/>
</dbReference>
<dbReference type="GO" id="GO:0002949">
    <property type="term" value="P:tRNA threonylcarbamoyladenosine modification"/>
    <property type="evidence" value="ECO:0007669"/>
    <property type="project" value="InterPro"/>
</dbReference>